<dbReference type="EMBL" id="JAUYVI010000016">
    <property type="protein sequence ID" value="MDQ7251680.1"/>
    <property type="molecule type" value="Genomic_DNA"/>
</dbReference>
<keyword evidence="2 7" id="KW-0813">Transport</keyword>
<dbReference type="PROSITE" id="PS50928">
    <property type="entry name" value="ABC_TM1"/>
    <property type="match status" value="1"/>
</dbReference>
<dbReference type="PANTHER" id="PTHR43163:SF6">
    <property type="entry name" value="DIPEPTIDE TRANSPORT SYSTEM PERMEASE PROTEIN DPPB-RELATED"/>
    <property type="match status" value="1"/>
</dbReference>
<proteinExistence type="inferred from homology"/>
<organism evidence="9 10">
    <name type="scientific">Dongia sedimenti</name>
    <dbReference type="NCBI Taxonomy" id="3064282"/>
    <lineage>
        <taxon>Bacteria</taxon>
        <taxon>Pseudomonadati</taxon>
        <taxon>Pseudomonadota</taxon>
        <taxon>Alphaproteobacteria</taxon>
        <taxon>Rhodospirillales</taxon>
        <taxon>Dongiaceae</taxon>
        <taxon>Dongia</taxon>
    </lineage>
</organism>
<keyword evidence="5 7" id="KW-1133">Transmembrane helix</keyword>
<name>A0ABU0YVC0_9PROT</name>
<accession>A0ABU0YVC0</accession>
<sequence>MAQVALRRLLSALILVAVASVACFSIVAVFPGNVARVIAEMRSSTVSDEIVKQIEVQYGLKDPVPLRYLRWAGRAVRGDLGESLRTGQPVAKDLVRRAPLTVILILGGGAFTLVMGMGLAFLGALWSDSVIDRIIHVLSLIGASAPKFFIAALLVYLFGVVFRILPTYGFAGPASWILPCISIGIIPGSILSRVARVALAEEMSRQYVVTAISKGLPRRRILVHDALPNALPVTINAFAMHFAFMVQAALVIEPIFAWQGIAAYFVEAVRFRDYQVLQSCLLVFCVFFILVNLSVDLISMALDPKQSRQRLA</sequence>
<evidence type="ECO:0000256" key="1">
    <source>
        <dbReference type="ARBA" id="ARBA00004651"/>
    </source>
</evidence>
<dbReference type="PROSITE" id="PS51257">
    <property type="entry name" value="PROKAR_LIPOPROTEIN"/>
    <property type="match status" value="1"/>
</dbReference>
<dbReference type="CDD" id="cd06261">
    <property type="entry name" value="TM_PBP2"/>
    <property type="match status" value="1"/>
</dbReference>
<feature type="transmembrane region" description="Helical" evidence="7">
    <location>
        <begin position="176"/>
        <end position="195"/>
    </location>
</feature>
<gene>
    <name evidence="9" type="ORF">Q8A70_28595</name>
</gene>
<feature type="transmembrane region" description="Helical" evidence="7">
    <location>
        <begin position="242"/>
        <end position="261"/>
    </location>
</feature>
<keyword evidence="3" id="KW-1003">Cell membrane</keyword>
<dbReference type="Gene3D" id="1.10.3720.10">
    <property type="entry name" value="MetI-like"/>
    <property type="match status" value="1"/>
</dbReference>
<feature type="transmembrane region" description="Helical" evidence="7">
    <location>
        <begin position="102"/>
        <end position="127"/>
    </location>
</feature>
<feature type="transmembrane region" description="Helical" evidence="7">
    <location>
        <begin position="281"/>
        <end position="302"/>
    </location>
</feature>
<evidence type="ECO:0000256" key="4">
    <source>
        <dbReference type="ARBA" id="ARBA00022692"/>
    </source>
</evidence>
<reference evidence="10" key="1">
    <citation type="submission" date="2023-08" db="EMBL/GenBank/DDBJ databases">
        <title>Rhodospirillaceae gen. nov., a novel taxon isolated from the Yangtze River Yuezi River estuary sludge.</title>
        <authorList>
            <person name="Ruan L."/>
        </authorList>
    </citation>
    <scope>NUCLEOTIDE SEQUENCE [LARGE SCALE GENOMIC DNA]</scope>
    <source>
        <strain evidence="10">R-7</strain>
    </source>
</reference>
<protein>
    <submittedName>
        <fullName evidence="9">ABC transporter permease</fullName>
    </submittedName>
</protein>
<dbReference type="Proteomes" id="UP001230156">
    <property type="component" value="Unassembled WGS sequence"/>
</dbReference>
<dbReference type="RefSeq" id="WP_379962261.1">
    <property type="nucleotide sequence ID" value="NZ_JAUYVI010000016.1"/>
</dbReference>
<comment type="subcellular location">
    <subcellularLocation>
        <location evidence="1 7">Cell membrane</location>
        <topology evidence="1 7">Multi-pass membrane protein</topology>
    </subcellularLocation>
</comment>
<evidence type="ECO:0000256" key="6">
    <source>
        <dbReference type="ARBA" id="ARBA00023136"/>
    </source>
</evidence>
<dbReference type="InterPro" id="IPR000515">
    <property type="entry name" value="MetI-like"/>
</dbReference>
<keyword evidence="6 7" id="KW-0472">Membrane</keyword>
<dbReference type="PANTHER" id="PTHR43163">
    <property type="entry name" value="DIPEPTIDE TRANSPORT SYSTEM PERMEASE PROTEIN DPPB-RELATED"/>
    <property type="match status" value="1"/>
</dbReference>
<evidence type="ECO:0000259" key="8">
    <source>
        <dbReference type="PROSITE" id="PS50928"/>
    </source>
</evidence>
<dbReference type="SUPFAM" id="SSF161098">
    <property type="entry name" value="MetI-like"/>
    <property type="match status" value="1"/>
</dbReference>
<evidence type="ECO:0000256" key="7">
    <source>
        <dbReference type="RuleBase" id="RU363032"/>
    </source>
</evidence>
<evidence type="ECO:0000256" key="5">
    <source>
        <dbReference type="ARBA" id="ARBA00022989"/>
    </source>
</evidence>
<feature type="transmembrane region" description="Helical" evidence="7">
    <location>
        <begin position="148"/>
        <end position="170"/>
    </location>
</feature>
<dbReference type="InterPro" id="IPR045621">
    <property type="entry name" value="BPD_transp_1_N"/>
</dbReference>
<evidence type="ECO:0000313" key="9">
    <source>
        <dbReference type="EMBL" id="MDQ7251680.1"/>
    </source>
</evidence>
<dbReference type="Pfam" id="PF19300">
    <property type="entry name" value="BPD_transp_1_N"/>
    <property type="match status" value="1"/>
</dbReference>
<comment type="caution">
    <text evidence="9">The sequence shown here is derived from an EMBL/GenBank/DDBJ whole genome shotgun (WGS) entry which is preliminary data.</text>
</comment>
<keyword evidence="4 7" id="KW-0812">Transmembrane</keyword>
<keyword evidence="10" id="KW-1185">Reference proteome</keyword>
<evidence type="ECO:0000313" key="10">
    <source>
        <dbReference type="Proteomes" id="UP001230156"/>
    </source>
</evidence>
<dbReference type="InterPro" id="IPR035906">
    <property type="entry name" value="MetI-like_sf"/>
</dbReference>
<evidence type="ECO:0000256" key="3">
    <source>
        <dbReference type="ARBA" id="ARBA00022475"/>
    </source>
</evidence>
<feature type="domain" description="ABC transmembrane type-1" evidence="8">
    <location>
        <begin position="98"/>
        <end position="299"/>
    </location>
</feature>
<feature type="transmembrane region" description="Helical" evidence="7">
    <location>
        <begin position="12"/>
        <end position="32"/>
    </location>
</feature>
<dbReference type="Pfam" id="PF00528">
    <property type="entry name" value="BPD_transp_1"/>
    <property type="match status" value="1"/>
</dbReference>
<comment type="similarity">
    <text evidence="7">Belongs to the binding-protein-dependent transport system permease family.</text>
</comment>
<evidence type="ECO:0000256" key="2">
    <source>
        <dbReference type="ARBA" id="ARBA00022448"/>
    </source>
</evidence>